<evidence type="ECO:0000256" key="2">
    <source>
        <dbReference type="ARBA" id="ARBA00022676"/>
    </source>
</evidence>
<sequence>MPLHTVQVYAGTGAGVGAHVRSLAAGLAARGLRVTVCAPPGAERCFRFTAAGAHVAPLPVHQRARAVALLRHIAEGADLVHAHGMWAALVAVLALRGRSRVPLVVTWHRRGHPEGVQASVARLLERRVARTARVVLGATPDLVRRARRRGARDARLAPVALPGPAPAAGAAGATGSGDGAAPAEESGRAKLRADLGAVARPLVLAVGRLTPDQGHHTLLTAAGAWRELDPQPLVAVVGEGPERAALHRRITDEGLPVVLLGRRDDTTALLAAADVAVLGARWTGRSLLAQEALRSGVPLVATPAGSLPELVGDAALLVPYGDAPALAGAVGALLGEPELHARLVRAGRERAARRPTEDETVAHVLSVYDEVAGAVRDG</sequence>
<keyword evidence="2" id="KW-0328">Glycosyltransferase</keyword>
<evidence type="ECO:0000256" key="3">
    <source>
        <dbReference type="ARBA" id="ARBA00022679"/>
    </source>
</evidence>
<dbReference type="PANTHER" id="PTHR12526">
    <property type="entry name" value="GLYCOSYLTRANSFERASE"/>
    <property type="match status" value="1"/>
</dbReference>
<keyword evidence="8" id="KW-1185">Reference proteome</keyword>
<dbReference type="InterPro" id="IPR028098">
    <property type="entry name" value="Glyco_trans_4-like_N"/>
</dbReference>
<feature type="domain" description="Glycosyltransferase subfamily 4-like N-terminal" evidence="6">
    <location>
        <begin position="15"/>
        <end position="160"/>
    </location>
</feature>
<feature type="region of interest" description="Disordered" evidence="4">
    <location>
        <begin position="154"/>
        <end position="186"/>
    </location>
</feature>
<evidence type="ECO:0000313" key="8">
    <source>
        <dbReference type="Proteomes" id="UP000632289"/>
    </source>
</evidence>
<dbReference type="SUPFAM" id="SSF53756">
    <property type="entry name" value="UDP-Glycosyltransferase/glycogen phosphorylase"/>
    <property type="match status" value="1"/>
</dbReference>
<proteinExistence type="predicted"/>
<reference evidence="7" key="1">
    <citation type="submission" date="2020-09" db="EMBL/GenBank/DDBJ databases">
        <title>Secondary metabolite and genome analysis of marine Streptomyces chumphonensis KK1-2T.</title>
        <authorList>
            <person name="Phongsopitanun W."/>
            <person name="Kanchanasin P."/>
            <person name="Pittayakhajonwut P."/>
            <person name="Suwanborirux K."/>
            <person name="Tanasupawat S."/>
        </authorList>
    </citation>
    <scope>NUCLEOTIDE SEQUENCE</scope>
    <source>
        <strain evidence="7">KK1-2</strain>
    </source>
</reference>
<evidence type="ECO:0000313" key="7">
    <source>
        <dbReference type="EMBL" id="MBD3931458.1"/>
    </source>
</evidence>
<dbReference type="Proteomes" id="UP000632289">
    <property type="component" value="Unassembled WGS sequence"/>
</dbReference>
<feature type="domain" description="Glycosyl transferase family 1" evidence="5">
    <location>
        <begin position="196"/>
        <end position="350"/>
    </location>
</feature>
<evidence type="ECO:0000256" key="4">
    <source>
        <dbReference type="SAM" id="MobiDB-lite"/>
    </source>
</evidence>
<dbReference type="Gene3D" id="3.40.50.2000">
    <property type="entry name" value="Glycogen Phosphorylase B"/>
    <property type="match status" value="2"/>
</dbReference>
<evidence type="ECO:0000256" key="1">
    <source>
        <dbReference type="ARBA" id="ARBA00021292"/>
    </source>
</evidence>
<dbReference type="InterPro" id="IPR001296">
    <property type="entry name" value="Glyco_trans_1"/>
</dbReference>
<evidence type="ECO:0000259" key="5">
    <source>
        <dbReference type="Pfam" id="PF00534"/>
    </source>
</evidence>
<dbReference type="Pfam" id="PF13579">
    <property type="entry name" value="Glyco_trans_4_4"/>
    <property type="match status" value="1"/>
</dbReference>
<dbReference type="GO" id="GO:0016757">
    <property type="term" value="F:glycosyltransferase activity"/>
    <property type="evidence" value="ECO:0007669"/>
    <property type="project" value="UniProtKB-KW"/>
</dbReference>
<dbReference type="Pfam" id="PF00534">
    <property type="entry name" value="Glycos_transf_1"/>
    <property type="match status" value="1"/>
</dbReference>
<dbReference type="EMBL" id="JACXYU010000003">
    <property type="protein sequence ID" value="MBD3931458.1"/>
    <property type="molecule type" value="Genomic_DNA"/>
</dbReference>
<evidence type="ECO:0000259" key="6">
    <source>
        <dbReference type="Pfam" id="PF13579"/>
    </source>
</evidence>
<protein>
    <recommendedName>
        <fullName evidence="1">D-inositol 3-phosphate glycosyltransferase</fullName>
    </recommendedName>
</protein>
<keyword evidence="3" id="KW-0808">Transferase</keyword>
<feature type="compositionally biased region" description="Low complexity" evidence="4">
    <location>
        <begin position="156"/>
        <end position="171"/>
    </location>
</feature>
<comment type="caution">
    <text evidence="7">The sequence shown here is derived from an EMBL/GenBank/DDBJ whole genome shotgun (WGS) entry which is preliminary data.</text>
</comment>
<name>A0A927EXG3_9ACTN</name>
<accession>A0A927EXG3</accession>
<dbReference type="CDD" id="cd03801">
    <property type="entry name" value="GT4_PimA-like"/>
    <property type="match status" value="1"/>
</dbReference>
<gene>
    <name evidence="7" type="ORF">IF129_07760</name>
</gene>
<dbReference type="PANTHER" id="PTHR12526:SF510">
    <property type="entry name" value="D-INOSITOL 3-PHOSPHATE GLYCOSYLTRANSFERASE"/>
    <property type="match status" value="1"/>
</dbReference>
<dbReference type="AlphaFoldDB" id="A0A927EXG3"/>
<organism evidence="7 8">
    <name type="scientific">Streptomyces chumphonensis</name>
    <dbReference type="NCBI Taxonomy" id="1214925"/>
    <lineage>
        <taxon>Bacteria</taxon>
        <taxon>Bacillati</taxon>
        <taxon>Actinomycetota</taxon>
        <taxon>Actinomycetes</taxon>
        <taxon>Kitasatosporales</taxon>
        <taxon>Streptomycetaceae</taxon>
        <taxon>Streptomyces</taxon>
    </lineage>
</organism>